<dbReference type="InterPro" id="IPR036412">
    <property type="entry name" value="HAD-like_sf"/>
</dbReference>
<dbReference type="InterPro" id="IPR023198">
    <property type="entry name" value="PGP-like_dom2"/>
</dbReference>
<dbReference type="RefSeq" id="WP_345386091.1">
    <property type="nucleotide sequence ID" value="NZ_BAABHG010000001.1"/>
</dbReference>
<dbReference type="EMBL" id="JBHUKU010000022">
    <property type="protein sequence ID" value="MFD2463960.1"/>
    <property type="molecule type" value="Genomic_DNA"/>
</dbReference>
<dbReference type="SFLD" id="SFLDS00003">
    <property type="entry name" value="Haloacid_Dehalogenase"/>
    <property type="match status" value="1"/>
</dbReference>
<dbReference type="InterPro" id="IPR023214">
    <property type="entry name" value="HAD_sf"/>
</dbReference>
<comment type="similarity">
    <text evidence="1">Belongs to the HAD-like hydrolase superfamily. S-2-haloalkanoic acid dehalogenase family.</text>
</comment>
<evidence type="ECO:0000256" key="1">
    <source>
        <dbReference type="ARBA" id="ARBA00008106"/>
    </source>
</evidence>
<dbReference type="Gene3D" id="3.40.50.1000">
    <property type="entry name" value="HAD superfamily/HAD-like"/>
    <property type="match status" value="1"/>
</dbReference>
<reference evidence="4" key="1">
    <citation type="journal article" date="2019" name="Int. J. Syst. Evol. Microbiol.">
        <title>The Global Catalogue of Microorganisms (GCM) 10K type strain sequencing project: providing services to taxonomists for standard genome sequencing and annotation.</title>
        <authorList>
            <consortium name="The Broad Institute Genomics Platform"/>
            <consortium name="The Broad Institute Genome Sequencing Center for Infectious Disease"/>
            <person name="Wu L."/>
            <person name="Ma J."/>
        </authorList>
    </citation>
    <scope>NUCLEOTIDE SEQUENCE [LARGE SCALE GENOMIC DNA]</scope>
    <source>
        <strain evidence="4">CGMCC 4.7643</strain>
    </source>
</reference>
<dbReference type="Gene3D" id="1.10.150.240">
    <property type="entry name" value="Putative phosphatase, domain 2"/>
    <property type="match status" value="1"/>
</dbReference>
<proteinExistence type="inferred from homology"/>
<evidence type="ECO:0000256" key="2">
    <source>
        <dbReference type="ARBA" id="ARBA00022801"/>
    </source>
</evidence>
<dbReference type="Proteomes" id="UP001597419">
    <property type="component" value="Unassembled WGS sequence"/>
</dbReference>
<dbReference type="NCBIfam" id="TIGR01493">
    <property type="entry name" value="HAD-SF-IA-v2"/>
    <property type="match status" value="1"/>
</dbReference>
<gene>
    <name evidence="3" type="ORF">ACFSYJ_35455</name>
</gene>
<protein>
    <submittedName>
        <fullName evidence="3">Haloacid dehalogenase type II</fullName>
    </submittedName>
</protein>
<dbReference type="Pfam" id="PF00702">
    <property type="entry name" value="Hydrolase"/>
    <property type="match status" value="1"/>
</dbReference>
<evidence type="ECO:0000313" key="4">
    <source>
        <dbReference type="Proteomes" id="UP001597419"/>
    </source>
</evidence>
<comment type="caution">
    <text evidence="3">The sequence shown here is derived from an EMBL/GenBank/DDBJ whole genome shotgun (WGS) entry which is preliminary data.</text>
</comment>
<evidence type="ECO:0000313" key="3">
    <source>
        <dbReference type="EMBL" id="MFD2463960.1"/>
    </source>
</evidence>
<sequence length="235" mass="25365">MTDGIRAICFDVYGTVVDYRPALIAALERFGATAGLAADWPAIADEWRASERVAMDTVNEIGHWRDLDALRAEGLRTVFGDHDLPEPSDAETAVLVGAWARGRPWPDVPAAMARLRERFLLATLSNSTITTLAAVSRHTGLVWDAVFSSAQAGAYKPAAAPYQRTLGWLAMDPAEVLLVAAHPYDLRAARGHGMRTAFVPRPLEYGPGRLAPTVEDGEVDLVADDFADLATRLGA</sequence>
<dbReference type="SUPFAM" id="SSF56784">
    <property type="entry name" value="HAD-like"/>
    <property type="match status" value="1"/>
</dbReference>
<dbReference type="PANTHER" id="PTHR43316">
    <property type="entry name" value="HYDROLASE, HALOACID DELAHOGENASE-RELATED"/>
    <property type="match status" value="1"/>
</dbReference>
<dbReference type="InterPro" id="IPR051540">
    <property type="entry name" value="S-2-haloacid_dehalogenase"/>
</dbReference>
<dbReference type="PRINTS" id="PR00413">
    <property type="entry name" value="HADHALOGNASE"/>
</dbReference>
<keyword evidence="4" id="KW-1185">Reference proteome</keyword>
<organism evidence="3 4">
    <name type="scientific">Amycolatopsis samaneae</name>
    <dbReference type="NCBI Taxonomy" id="664691"/>
    <lineage>
        <taxon>Bacteria</taxon>
        <taxon>Bacillati</taxon>
        <taxon>Actinomycetota</taxon>
        <taxon>Actinomycetes</taxon>
        <taxon>Pseudonocardiales</taxon>
        <taxon>Pseudonocardiaceae</taxon>
        <taxon>Amycolatopsis</taxon>
    </lineage>
</organism>
<dbReference type="InterPro" id="IPR006328">
    <property type="entry name" value="2-HAD"/>
</dbReference>
<dbReference type="NCBIfam" id="TIGR01428">
    <property type="entry name" value="HAD_type_II"/>
    <property type="match status" value="1"/>
</dbReference>
<dbReference type="PANTHER" id="PTHR43316:SF3">
    <property type="entry name" value="HALOACID DEHALOGENASE, TYPE II (AFU_ORTHOLOGUE AFUA_2G07750)-RELATED"/>
    <property type="match status" value="1"/>
</dbReference>
<dbReference type="SFLD" id="SFLDG01129">
    <property type="entry name" value="C1.5:_HAD__Beta-PGM__Phosphata"/>
    <property type="match status" value="1"/>
</dbReference>
<keyword evidence="2" id="KW-0378">Hydrolase</keyword>
<accession>A0ABW5GSW7</accession>
<dbReference type="InterPro" id="IPR006439">
    <property type="entry name" value="HAD-SF_hydro_IA"/>
</dbReference>
<name>A0ABW5GSW7_9PSEU</name>